<dbReference type="Proteomes" id="UP000294581">
    <property type="component" value="Unassembled WGS sequence"/>
</dbReference>
<dbReference type="EC" id="4.2.1.75" evidence="3 9"/>
<evidence type="ECO:0000256" key="4">
    <source>
        <dbReference type="ARBA" id="ARBA00023239"/>
    </source>
</evidence>
<dbReference type="GO" id="GO:0006782">
    <property type="term" value="P:protoporphyrinogen IX biosynthetic process"/>
    <property type="evidence" value="ECO:0007669"/>
    <property type="project" value="UniProtKB-UniRule"/>
</dbReference>
<dbReference type="PANTHER" id="PTHR38042:SF1">
    <property type="entry name" value="UROPORPHYRINOGEN-III SYNTHASE, CHLOROPLASTIC"/>
    <property type="match status" value="1"/>
</dbReference>
<evidence type="ECO:0000256" key="9">
    <source>
        <dbReference type="RuleBase" id="RU366031"/>
    </source>
</evidence>
<dbReference type="InterPro" id="IPR036108">
    <property type="entry name" value="4pyrrol_syn_uPrphyn_synt_sf"/>
</dbReference>
<evidence type="ECO:0000256" key="3">
    <source>
        <dbReference type="ARBA" id="ARBA00013109"/>
    </source>
</evidence>
<feature type="domain" description="Tetrapyrrole biosynthesis uroporphyrinogen III synthase" evidence="10">
    <location>
        <begin position="18"/>
        <end position="234"/>
    </location>
</feature>
<evidence type="ECO:0000256" key="5">
    <source>
        <dbReference type="ARBA" id="ARBA00023244"/>
    </source>
</evidence>
<evidence type="ECO:0000256" key="8">
    <source>
        <dbReference type="ARBA" id="ARBA00048617"/>
    </source>
</evidence>
<dbReference type="InterPro" id="IPR003754">
    <property type="entry name" value="4pyrrol_synth_uPrphyn_synth"/>
</dbReference>
<evidence type="ECO:0000256" key="7">
    <source>
        <dbReference type="ARBA" id="ARBA00040167"/>
    </source>
</evidence>
<keyword evidence="5 9" id="KW-0627">Porphyrin biosynthesis</keyword>
<gene>
    <name evidence="11" type="ORF">C7445_10510</name>
</gene>
<dbReference type="GO" id="GO:0004852">
    <property type="term" value="F:uroporphyrinogen-III synthase activity"/>
    <property type="evidence" value="ECO:0007669"/>
    <property type="project" value="UniProtKB-UniRule"/>
</dbReference>
<dbReference type="Pfam" id="PF02602">
    <property type="entry name" value="HEM4"/>
    <property type="match status" value="1"/>
</dbReference>
<comment type="function">
    <text evidence="6 9">Catalyzes cyclization of the linear tetrapyrrole, hydroxymethylbilane, to the macrocyclic uroporphyrinogen III.</text>
</comment>
<evidence type="ECO:0000313" key="12">
    <source>
        <dbReference type="Proteomes" id="UP000294581"/>
    </source>
</evidence>
<dbReference type="RefSeq" id="WP_134159239.1">
    <property type="nucleotide sequence ID" value="NZ_SORF01000005.1"/>
</dbReference>
<dbReference type="UniPathway" id="UPA00251">
    <property type="reaction ID" value="UER00320"/>
</dbReference>
<evidence type="ECO:0000256" key="2">
    <source>
        <dbReference type="ARBA" id="ARBA00008133"/>
    </source>
</evidence>
<sequence>MLPEQVIIVTQSGANGQAFVRELAMRGHRCLHIPLIETVPLLRMEDATWAPVDAWLCTSAAAARAIAAAGKDLSAIRPPICYCVGEATAEAFRRFGFSVKTFPDVRDGRSLAVRVAQEYAHRPGRFVFVRGRQARRELPKQLRQRGHEVIEWIVYDTVPAVVQPEAFLQHRRAVLAVFSPSAVDVFCSFESLRWWVKQPGIRVVPFGQTTLDRLVAQGIDAFAIPRRPTRTDMLVAIESALSTQE</sequence>
<dbReference type="CDD" id="cd06578">
    <property type="entry name" value="HemD"/>
    <property type="match status" value="1"/>
</dbReference>
<comment type="catalytic activity">
    <reaction evidence="8 9">
        <text>hydroxymethylbilane = uroporphyrinogen III + H2O</text>
        <dbReference type="Rhea" id="RHEA:18965"/>
        <dbReference type="ChEBI" id="CHEBI:15377"/>
        <dbReference type="ChEBI" id="CHEBI:57308"/>
        <dbReference type="ChEBI" id="CHEBI:57845"/>
        <dbReference type="EC" id="4.2.1.75"/>
    </reaction>
</comment>
<name>A0A4R8LNJ9_9BACL</name>
<dbReference type="OrthoDB" id="2374478at2"/>
<dbReference type="GO" id="GO:0006780">
    <property type="term" value="P:uroporphyrinogen III biosynthetic process"/>
    <property type="evidence" value="ECO:0007669"/>
    <property type="project" value="UniProtKB-UniRule"/>
</dbReference>
<dbReference type="SUPFAM" id="SSF69618">
    <property type="entry name" value="HemD-like"/>
    <property type="match status" value="1"/>
</dbReference>
<dbReference type="Gene3D" id="3.40.50.10090">
    <property type="match status" value="2"/>
</dbReference>
<organism evidence="11 12">
    <name type="scientific">Alicyclobacillus sacchari</name>
    <dbReference type="NCBI Taxonomy" id="392010"/>
    <lineage>
        <taxon>Bacteria</taxon>
        <taxon>Bacillati</taxon>
        <taxon>Bacillota</taxon>
        <taxon>Bacilli</taxon>
        <taxon>Bacillales</taxon>
        <taxon>Alicyclobacillaceae</taxon>
        <taxon>Alicyclobacillus</taxon>
    </lineage>
</organism>
<evidence type="ECO:0000256" key="6">
    <source>
        <dbReference type="ARBA" id="ARBA00037589"/>
    </source>
</evidence>
<comment type="similarity">
    <text evidence="2 9">Belongs to the uroporphyrinogen-III synthase family.</text>
</comment>
<accession>A0A4R8LNJ9</accession>
<dbReference type="EMBL" id="SORF01000005">
    <property type="protein sequence ID" value="TDY47837.1"/>
    <property type="molecule type" value="Genomic_DNA"/>
</dbReference>
<keyword evidence="4 9" id="KW-0456">Lyase</keyword>
<evidence type="ECO:0000256" key="1">
    <source>
        <dbReference type="ARBA" id="ARBA00004772"/>
    </source>
</evidence>
<dbReference type="AlphaFoldDB" id="A0A4R8LNJ9"/>
<comment type="pathway">
    <text evidence="1 9">Porphyrin-containing compound metabolism; protoporphyrin-IX biosynthesis; coproporphyrinogen-III from 5-aminolevulinate: step 3/4.</text>
</comment>
<dbReference type="InterPro" id="IPR039793">
    <property type="entry name" value="UROS/Hem4"/>
</dbReference>
<evidence type="ECO:0000259" key="10">
    <source>
        <dbReference type="Pfam" id="PF02602"/>
    </source>
</evidence>
<reference evidence="11 12" key="1">
    <citation type="submission" date="2019-03" db="EMBL/GenBank/DDBJ databases">
        <title>Genomic Encyclopedia of Type Strains, Phase IV (KMG-IV): sequencing the most valuable type-strain genomes for metagenomic binning, comparative biology and taxonomic classification.</title>
        <authorList>
            <person name="Goeker M."/>
        </authorList>
    </citation>
    <scope>NUCLEOTIDE SEQUENCE [LARGE SCALE GENOMIC DNA]</scope>
    <source>
        <strain evidence="11 12">DSM 17974</strain>
    </source>
</reference>
<proteinExistence type="inferred from homology"/>
<comment type="caution">
    <text evidence="11">The sequence shown here is derived from an EMBL/GenBank/DDBJ whole genome shotgun (WGS) entry which is preliminary data.</text>
</comment>
<dbReference type="PANTHER" id="PTHR38042">
    <property type="entry name" value="UROPORPHYRINOGEN-III SYNTHASE, CHLOROPLASTIC"/>
    <property type="match status" value="1"/>
</dbReference>
<keyword evidence="12" id="KW-1185">Reference proteome</keyword>
<protein>
    <recommendedName>
        <fullName evidence="7 9">Uroporphyrinogen-III synthase</fullName>
        <ecNumber evidence="3 9">4.2.1.75</ecNumber>
    </recommendedName>
</protein>
<evidence type="ECO:0000313" key="11">
    <source>
        <dbReference type="EMBL" id="TDY47837.1"/>
    </source>
</evidence>